<evidence type="ECO:0000256" key="1">
    <source>
        <dbReference type="SAM" id="MobiDB-lite"/>
    </source>
</evidence>
<organism evidence="4 5">
    <name type="scientific">Durusdinium trenchii</name>
    <dbReference type="NCBI Taxonomy" id="1381693"/>
    <lineage>
        <taxon>Eukaryota</taxon>
        <taxon>Sar</taxon>
        <taxon>Alveolata</taxon>
        <taxon>Dinophyceae</taxon>
        <taxon>Suessiales</taxon>
        <taxon>Symbiodiniaceae</taxon>
        <taxon>Durusdinium</taxon>
    </lineage>
</organism>
<sequence>MHLNSISTLKMPVVMWILLAPFLLARVGSAVDLKRNASQCVSNRGHAYTEPDCLSVAKAYGCKWESNECVCANGGVYSKRSHYCWPPEIDSTTTTTTRQPAVPAAEDPSGPSVCRSNSGRPYDEDHCNTTAKAYHCEWRDGACVCSNGGTYAKRSHYCWPPTDPTSTTTTTTTPSVTPAANESTCVSNRGFPYDSYDCSWVAKDYGCVWQAGMCTCQNGGVFSKTSKKCWPPSSTPTPPPCQECGNSSGFQWIYWTLTLLPVGVCVACLFPCTRRGMRQGCHRLRRRQRALPGSNQPVLLNVEDNVEVVSQGASHR</sequence>
<feature type="region of interest" description="Disordered" evidence="1">
    <location>
        <begin position="93"/>
        <end position="115"/>
    </location>
</feature>
<dbReference type="Proteomes" id="UP001642484">
    <property type="component" value="Unassembled WGS sequence"/>
</dbReference>
<evidence type="ECO:0000256" key="2">
    <source>
        <dbReference type="SAM" id="Phobius"/>
    </source>
</evidence>
<feature type="signal peptide" evidence="3">
    <location>
        <begin position="1"/>
        <end position="30"/>
    </location>
</feature>
<proteinExistence type="predicted"/>
<evidence type="ECO:0000256" key="3">
    <source>
        <dbReference type="SAM" id="SignalP"/>
    </source>
</evidence>
<accession>A0ABP0KEI8</accession>
<keyword evidence="5" id="KW-1185">Reference proteome</keyword>
<gene>
    <name evidence="4" type="ORF">CCMP2556_LOCUS15921</name>
</gene>
<comment type="caution">
    <text evidence="4">The sequence shown here is derived from an EMBL/GenBank/DDBJ whole genome shotgun (WGS) entry which is preliminary data.</text>
</comment>
<keyword evidence="2" id="KW-0812">Transmembrane</keyword>
<name>A0ABP0KEI8_9DINO</name>
<dbReference type="EMBL" id="CAXAMN010008447">
    <property type="protein sequence ID" value="CAK9025229.1"/>
    <property type="molecule type" value="Genomic_DNA"/>
</dbReference>
<reference evidence="4 5" key="1">
    <citation type="submission" date="2024-02" db="EMBL/GenBank/DDBJ databases">
        <authorList>
            <person name="Chen Y."/>
            <person name="Shah S."/>
            <person name="Dougan E. K."/>
            <person name="Thang M."/>
            <person name="Chan C."/>
        </authorList>
    </citation>
    <scope>NUCLEOTIDE SEQUENCE [LARGE SCALE GENOMIC DNA]</scope>
</reference>
<evidence type="ECO:0000313" key="4">
    <source>
        <dbReference type="EMBL" id="CAK9025229.1"/>
    </source>
</evidence>
<feature type="transmembrane region" description="Helical" evidence="2">
    <location>
        <begin position="252"/>
        <end position="273"/>
    </location>
</feature>
<keyword evidence="3" id="KW-0732">Signal</keyword>
<keyword evidence="2" id="KW-1133">Transmembrane helix</keyword>
<keyword evidence="2" id="KW-0472">Membrane</keyword>
<protein>
    <submittedName>
        <fullName evidence="4">Uncharacterized protein</fullName>
    </submittedName>
</protein>
<feature type="chain" id="PRO_5045630597" evidence="3">
    <location>
        <begin position="31"/>
        <end position="316"/>
    </location>
</feature>
<evidence type="ECO:0000313" key="5">
    <source>
        <dbReference type="Proteomes" id="UP001642484"/>
    </source>
</evidence>